<gene>
    <name evidence="1" type="ORF">Poli38472_011202</name>
</gene>
<sequence length="263" mass="29964">MHNMMKLAPRFQALEDRVNVYSGIIDEPSALGVTLPTVTTPEELRDLRDALLVTAALGLGVSTRDAWLQALDRQAGVYCAMELETQNPLNARYSMILGDMSHCILDWTSSMRYFFGYDEHTEYFDDDCEHVKAMIAEFEHDITKFTSIPIDLLVNAPSNWSLSDQIEYVKSIATIVRETMRQTQRAEQTHPLRPRFELKTIDLNFQTLHVTQGVAQQLQELLALDVAVKSIVLPAHKRALSRWRSLTGVVHGRICCLWFVDIL</sequence>
<protein>
    <submittedName>
        <fullName evidence="1">Uncharacterized protein</fullName>
    </submittedName>
</protein>
<proteinExistence type="predicted"/>
<evidence type="ECO:0000313" key="2">
    <source>
        <dbReference type="Proteomes" id="UP000794436"/>
    </source>
</evidence>
<reference evidence="1" key="1">
    <citation type="submission" date="2019-03" db="EMBL/GenBank/DDBJ databases">
        <title>Long read genome sequence of the mycoparasitic Pythium oligandrum ATCC 38472 isolated from sugarbeet rhizosphere.</title>
        <authorList>
            <person name="Gaulin E."/>
        </authorList>
    </citation>
    <scope>NUCLEOTIDE SEQUENCE</scope>
    <source>
        <strain evidence="1">ATCC 38472_TT</strain>
    </source>
</reference>
<comment type="caution">
    <text evidence="1">The sequence shown here is derived from an EMBL/GenBank/DDBJ whole genome shotgun (WGS) entry which is preliminary data.</text>
</comment>
<dbReference type="Proteomes" id="UP000794436">
    <property type="component" value="Unassembled WGS sequence"/>
</dbReference>
<dbReference type="AlphaFoldDB" id="A0A8K1CPV0"/>
<organism evidence="1 2">
    <name type="scientific">Pythium oligandrum</name>
    <name type="common">Mycoparasitic fungus</name>
    <dbReference type="NCBI Taxonomy" id="41045"/>
    <lineage>
        <taxon>Eukaryota</taxon>
        <taxon>Sar</taxon>
        <taxon>Stramenopiles</taxon>
        <taxon>Oomycota</taxon>
        <taxon>Peronosporomycetes</taxon>
        <taxon>Pythiales</taxon>
        <taxon>Pythiaceae</taxon>
        <taxon>Pythium</taxon>
    </lineage>
</organism>
<name>A0A8K1CPV0_PYTOL</name>
<accession>A0A8K1CPV0</accession>
<evidence type="ECO:0000313" key="1">
    <source>
        <dbReference type="EMBL" id="TMW67582.1"/>
    </source>
</evidence>
<dbReference type="EMBL" id="SPLM01000004">
    <property type="protein sequence ID" value="TMW67582.1"/>
    <property type="molecule type" value="Genomic_DNA"/>
</dbReference>
<keyword evidence="2" id="KW-1185">Reference proteome</keyword>